<evidence type="ECO:0000256" key="2">
    <source>
        <dbReference type="ARBA" id="ARBA00022555"/>
    </source>
</evidence>
<keyword evidence="2 9" id="KW-0820">tRNA-binding</keyword>
<dbReference type="STRING" id="171383.AKJ31_11820"/>
<dbReference type="InterPro" id="IPR016181">
    <property type="entry name" value="Acyl_CoA_acyltransferase"/>
</dbReference>
<dbReference type="GO" id="GO:1904812">
    <property type="term" value="P:rRNA acetylation involved in maturation of SSU-rRNA"/>
    <property type="evidence" value="ECO:0007669"/>
    <property type="project" value="TreeGrafter"/>
</dbReference>
<dbReference type="InterPro" id="IPR007807">
    <property type="entry name" value="TcmA/NAT10_helicase"/>
</dbReference>
<dbReference type="GO" id="GO:0051391">
    <property type="term" value="P:tRNA acetylation"/>
    <property type="evidence" value="ECO:0007669"/>
    <property type="project" value="UniProtKB-UniRule"/>
</dbReference>
<protein>
    <recommendedName>
        <fullName evidence="9">tRNA(Met) cytidine acetyltransferase TmcA</fullName>
        <ecNumber evidence="9">2.3.1.193</ecNumber>
    </recommendedName>
</protein>
<organism evidence="13 14">
    <name type="scientific">Vibrio hepatarius</name>
    <dbReference type="NCBI Taxonomy" id="171383"/>
    <lineage>
        <taxon>Bacteria</taxon>
        <taxon>Pseudomonadati</taxon>
        <taxon>Pseudomonadota</taxon>
        <taxon>Gammaproteobacteria</taxon>
        <taxon>Vibrionales</taxon>
        <taxon>Vibrionaceae</taxon>
        <taxon>Vibrio</taxon>
        <taxon>Vibrio oreintalis group</taxon>
    </lineage>
</organism>
<evidence type="ECO:0000259" key="11">
    <source>
        <dbReference type="Pfam" id="PF08351"/>
    </source>
</evidence>
<dbReference type="Pfam" id="PF13718">
    <property type="entry name" value="GNAT_acetyltr_2"/>
    <property type="match status" value="2"/>
</dbReference>
<name>A0A0M0I0F9_9VIBR</name>
<sequence length="669" mass="75001">MVENRNYINQLFASAATRRHRFGVALKGDEQWQQSWLQQAAEHIAPQHVFQLGGQSPDYVSKSVGSAKGHQLLGQECRLLICDFDDGFDANSFSAAIGCVVGGGLVVILPKKNQPTSFGERWLQRALEQLLTIEQDKPLPVVPDSQASLVEPFSQQKKAVELVRKVVEGHRKRPLVITADRGRGKSSALGIAAAELINQRNIHIVLTAPSIATVQPVFEHALRLLNGAEQTQGCIVFGESILEFVAPDEVLRRLPKCDCLLVDEASAIPIPMLKQMVEHYHRTVFSTTVHGYEGCGRGFTLKFQTWLSANRPGYHHYHLEQPIRWNNLDPLEEWHFSTFLLDAELDDVASSVGDGELELLDKQRLFEQPELLRSCFALLVNAHYQTSPNDLMLLLNDDAIRVYARFEEQVCVGCMLTVEEGGLSDELIADIQYGKRRPKGHLVATTLANQLGLAEAAKMRSLRVMRIAVHPQRQRSGVGQTMLSQLIEKGKYDFYSTSFGATDELVSFWQGCGFQSVRLGSSREQASGTHSLIMIHGSSELIKQTRVYFRQYIQFSLPSLFQDIEIDLVRKLVAQEDAFVELPNVPALIRHYCHGGASYDSIAPVLDSLWKHSPEFVSLFSDLVVRKVVQGYTWQQCVEEFALTGRKQAEQQFRHDLKTRLLASQPSSG</sequence>
<comment type="caution">
    <text evidence="13">The sequence shown here is derived from an EMBL/GenBank/DDBJ whole genome shotgun (WGS) entry which is preliminary data.</text>
</comment>
<evidence type="ECO:0000256" key="9">
    <source>
        <dbReference type="HAMAP-Rule" id="MF_01886"/>
    </source>
</evidence>
<dbReference type="InterPro" id="IPR000182">
    <property type="entry name" value="GNAT_dom"/>
</dbReference>
<dbReference type="InterPro" id="IPR032672">
    <property type="entry name" value="TmcA/NAT10/Kre33"/>
</dbReference>
<dbReference type="GO" id="GO:0005737">
    <property type="term" value="C:cytoplasm"/>
    <property type="evidence" value="ECO:0007669"/>
    <property type="project" value="UniProtKB-SubCell"/>
</dbReference>
<dbReference type="OrthoDB" id="5578851at2"/>
<dbReference type="EMBL" id="LHPI01000009">
    <property type="protein sequence ID" value="KOO07567.1"/>
    <property type="molecule type" value="Genomic_DNA"/>
</dbReference>
<dbReference type="PATRIC" id="fig|171383.3.peg.2415"/>
<comment type="similarity">
    <text evidence="9">Belongs to the TmcA family.</text>
</comment>
<accession>A0A0M0I0F9</accession>
<evidence type="ECO:0000313" key="14">
    <source>
        <dbReference type="Proteomes" id="UP000037530"/>
    </source>
</evidence>
<evidence type="ECO:0000256" key="4">
    <source>
        <dbReference type="ARBA" id="ARBA00022694"/>
    </source>
</evidence>
<keyword evidence="8 9" id="KW-0012">Acyltransferase</keyword>
<feature type="binding site" evidence="9">
    <location>
        <position position="156"/>
    </location>
    <ligand>
        <name>ATP</name>
        <dbReference type="ChEBI" id="CHEBI:30616"/>
    </ligand>
</feature>
<dbReference type="EC" id="2.3.1.193" evidence="9"/>
<evidence type="ECO:0000256" key="5">
    <source>
        <dbReference type="ARBA" id="ARBA00022741"/>
    </source>
</evidence>
<feature type="domain" description="TmcA/NAT10 N-terminal" evidence="11">
    <location>
        <begin position="7"/>
        <end position="119"/>
    </location>
</feature>
<dbReference type="PANTHER" id="PTHR10925:SF5">
    <property type="entry name" value="RNA CYTIDINE ACETYLTRANSFERASE"/>
    <property type="match status" value="1"/>
</dbReference>
<dbReference type="PANTHER" id="PTHR10925">
    <property type="entry name" value="N-ACETYLTRANSFERASE 10"/>
    <property type="match status" value="1"/>
</dbReference>
<dbReference type="RefSeq" id="WP_053409306.1">
    <property type="nucleotide sequence ID" value="NZ_LHPI01000009.1"/>
</dbReference>
<evidence type="ECO:0000256" key="1">
    <source>
        <dbReference type="ARBA" id="ARBA00022490"/>
    </source>
</evidence>
<dbReference type="AlphaFoldDB" id="A0A0M0I0F9"/>
<dbReference type="Gene3D" id="3.40.50.300">
    <property type="entry name" value="P-loop containing nucleotide triphosphate hydrolases"/>
    <property type="match status" value="1"/>
</dbReference>
<gene>
    <name evidence="9" type="primary">tmcA</name>
    <name evidence="13" type="ORF">AKJ31_11820</name>
</gene>
<feature type="domain" description="N-acetyltransferase" evidence="12">
    <location>
        <begin position="376"/>
        <end position="487"/>
    </location>
</feature>
<evidence type="ECO:0000256" key="7">
    <source>
        <dbReference type="ARBA" id="ARBA00022884"/>
    </source>
</evidence>
<dbReference type="Gene3D" id="3.40.630.30">
    <property type="match status" value="1"/>
</dbReference>
<dbReference type="InterPro" id="IPR024914">
    <property type="entry name" value="tRNA_acetyltr_TmcA"/>
</dbReference>
<dbReference type="GO" id="GO:0051392">
    <property type="term" value="F:tRNA cytidine N4-acetyltransferase activity"/>
    <property type="evidence" value="ECO:0007669"/>
    <property type="project" value="UniProtKB-UniRule"/>
</dbReference>
<feature type="binding site" evidence="9">
    <location>
        <begin position="467"/>
        <end position="469"/>
    </location>
    <ligand>
        <name>acetyl-CoA</name>
        <dbReference type="ChEBI" id="CHEBI:57288"/>
    </ligand>
</feature>
<comment type="subcellular location">
    <subcellularLocation>
        <location evidence="9">Cytoplasm</location>
    </subcellularLocation>
</comment>
<reference evidence="14" key="1">
    <citation type="submission" date="2015-08" db="EMBL/GenBank/DDBJ databases">
        <title>Vibrio galatheae sp. nov., a novel member of the Vibrionaceae family isolated from the Solomon Islands.</title>
        <authorList>
            <person name="Giubergia S."/>
            <person name="Machado H."/>
            <person name="Mateiu R.V."/>
            <person name="Gram L."/>
        </authorList>
    </citation>
    <scope>NUCLEOTIDE SEQUENCE [LARGE SCALE GENOMIC DNA]</scope>
    <source>
        <strain evidence="14">DSM 19134</strain>
    </source>
</reference>
<dbReference type="InterPro" id="IPR027417">
    <property type="entry name" value="P-loop_NTPase"/>
</dbReference>
<evidence type="ECO:0000256" key="6">
    <source>
        <dbReference type="ARBA" id="ARBA00022840"/>
    </source>
</evidence>
<dbReference type="SUPFAM" id="SSF52540">
    <property type="entry name" value="P-loop containing nucleoside triphosphate hydrolases"/>
    <property type="match status" value="1"/>
</dbReference>
<dbReference type="InterPro" id="IPR013562">
    <property type="entry name" value="TmcA/NAT10_N"/>
</dbReference>
<evidence type="ECO:0000256" key="8">
    <source>
        <dbReference type="ARBA" id="ARBA00023315"/>
    </source>
</evidence>
<keyword evidence="14" id="KW-1185">Reference proteome</keyword>
<comment type="catalytic activity">
    <reaction evidence="9">
        <text>cytidine(34) in elongator tRNA(Met) + acetyl-CoA + ATP + H2O = N(4)-acetylcytidine(34) in elongator tRNA(Met) + ADP + phosphate + CoA + H(+)</text>
        <dbReference type="Rhea" id="RHEA:43788"/>
        <dbReference type="Rhea" id="RHEA-COMP:10693"/>
        <dbReference type="Rhea" id="RHEA-COMP:10694"/>
        <dbReference type="ChEBI" id="CHEBI:15377"/>
        <dbReference type="ChEBI" id="CHEBI:15378"/>
        <dbReference type="ChEBI" id="CHEBI:30616"/>
        <dbReference type="ChEBI" id="CHEBI:43474"/>
        <dbReference type="ChEBI" id="CHEBI:57287"/>
        <dbReference type="ChEBI" id="CHEBI:57288"/>
        <dbReference type="ChEBI" id="CHEBI:74900"/>
        <dbReference type="ChEBI" id="CHEBI:82748"/>
        <dbReference type="ChEBI" id="CHEBI:456216"/>
        <dbReference type="EC" id="2.3.1.193"/>
    </reaction>
</comment>
<keyword evidence="7 9" id="KW-0694">RNA-binding</keyword>
<evidence type="ECO:0000259" key="12">
    <source>
        <dbReference type="Pfam" id="PF13718"/>
    </source>
</evidence>
<dbReference type="GO" id="GO:0000049">
    <property type="term" value="F:tRNA binding"/>
    <property type="evidence" value="ECO:0007669"/>
    <property type="project" value="UniProtKB-UniRule"/>
</dbReference>
<dbReference type="Pfam" id="PF05127">
    <property type="entry name" value="NAT10_TcmA_helicase"/>
    <property type="match status" value="1"/>
</dbReference>
<dbReference type="GO" id="GO:0005524">
    <property type="term" value="F:ATP binding"/>
    <property type="evidence" value="ECO:0007669"/>
    <property type="project" value="UniProtKB-UniRule"/>
</dbReference>
<dbReference type="Gene3D" id="3.40.50.11040">
    <property type="match status" value="1"/>
</dbReference>
<evidence type="ECO:0000256" key="3">
    <source>
        <dbReference type="ARBA" id="ARBA00022679"/>
    </source>
</evidence>
<dbReference type="GO" id="GO:0002101">
    <property type="term" value="P:tRNA wobble cytosine modification"/>
    <property type="evidence" value="ECO:0007669"/>
    <property type="project" value="UniProtKB-UniRule"/>
</dbReference>
<feature type="domain" description="TcmA/NAT10 helicase" evidence="10">
    <location>
        <begin position="176"/>
        <end position="342"/>
    </location>
</feature>
<evidence type="ECO:0000313" key="13">
    <source>
        <dbReference type="EMBL" id="KOO07567.1"/>
    </source>
</evidence>
<keyword evidence="1 9" id="KW-0963">Cytoplasm</keyword>
<dbReference type="SUPFAM" id="SSF55729">
    <property type="entry name" value="Acyl-CoA N-acyltransferases (Nat)"/>
    <property type="match status" value="1"/>
</dbReference>
<dbReference type="GO" id="GO:1990883">
    <property type="term" value="F:18S rRNA cytidine N-acetyltransferase activity"/>
    <property type="evidence" value="ECO:0007669"/>
    <property type="project" value="TreeGrafter"/>
</dbReference>
<keyword evidence="3 9" id="KW-0808">Transferase</keyword>
<evidence type="ECO:0000259" key="10">
    <source>
        <dbReference type="Pfam" id="PF05127"/>
    </source>
</evidence>
<feature type="binding site" evidence="9">
    <location>
        <position position="504"/>
    </location>
    <ligand>
        <name>acetyl-CoA</name>
        <dbReference type="ChEBI" id="CHEBI:57288"/>
    </ligand>
</feature>
<keyword evidence="5 9" id="KW-0547">Nucleotide-binding</keyword>
<feature type="domain" description="N-acetyltransferase" evidence="12">
    <location>
        <begin position="491"/>
        <end position="536"/>
    </location>
</feature>
<dbReference type="Proteomes" id="UP000037530">
    <property type="component" value="Unassembled WGS sequence"/>
</dbReference>
<keyword evidence="6 9" id="KW-0067">ATP-binding</keyword>
<proteinExistence type="inferred from homology"/>
<dbReference type="Pfam" id="PF08351">
    <property type="entry name" value="TmcA_N"/>
    <property type="match status" value="1"/>
</dbReference>
<dbReference type="HAMAP" id="MF_01886">
    <property type="entry name" value="tRNA_acetyltr_TmcA"/>
    <property type="match status" value="1"/>
</dbReference>
<feature type="binding site" evidence="9">
    <location>
        <position position="324"/>
    </location>
    <ligand>
        <name>ATP</name>
        <dbReference type="ChEBI" id="CHEBI:30616"/>
    </ligand>
</feature>
<comment type="caution">
    <text evidence="9">Lacks conserved residue(s) required for the propagation of feature annotation.</text>
</comment>
<keyword evidence="4 9" id="KW-0819">tRNA processing</keyword>
<comment type="function">
    <text evidence="9">Catalyzes the formation of N(4)-acetylcytidine (ac(4)C) at the wobble position of tRNA(Met), by using acetyl-CoA as an acetyl donor and ATP (or GTP).</text>
</comment>